<dbReference type="AlphaFoldDB" id="A0A8S9PZ98"/>
<accession>A0A8S9PZ98</accession>
<proteinExistence type="predicted"/>
<feature type="compositionally biased region" description="Low complexity" evidence="1">
    <location>
        <begin position="110"/>
        <end position="122"/>
    </location>
</feature>
<gene>
    <name evidence="2" type="ORF">F2Q69_00022057</name>
</gene>
<evidence type="ECO:0000256" key="1">
    <source>
        <dbReference type="SAM" id="MobiDB-lite"/>
    </source>
</evidence>
<organism evidence="2 3">
    <name type="scientific">Brassica cretica</name>
    <name type="common">Mustard</name>
    <dbReference type="NCBI Taxonomy" id="69181"/>
    <lineage>
        <taxon>Eukaryota</taxon>
        <taxon>Viridiplantae</taxon>
        <taxon>Streptophyta</taxon>
        <taxon>Embryophyta</taxon>
        <taxon>Tracheophyta</taxon>
        <taxon>Spermatophyta</taxon>
        <taxon>Magnoliopsida</taxon>
        <taxon>eudicotyledons</taxon>
        <taxon>Gunneridae</taxon>
        <taxon>Pentapetalae</taxon>
        <taxon>rosids</taxon>
        <taxon>malvids</taxon>
        <taxon>Brassicales</taxon>
        <taxon>Brassicaceae</taxon>
        <taxon>Brassiceae</taxon>
        <taxon>Brassica</taxon>
    </lineage>
</organism>
<feature type="compositionally biased region" description="Basic residues" evidence="1">
    <location>
        <begin position="138"/>
        <end position="148"/>
    </location>
</feature>
<reference evidence="2" key="1">
    <citation type="submission" date="2019-12" db="EMBL/GenBank/DDBJ databases">
        <title>Genome sequencing and annotation of Brassica cretica.</title>
        <authorList>
            <person name="Studholme D.J."/>
            <person name="Sarris P."/>
        </authorList>
    </citation>
    <scope>NUCLEOTIDE SEQUENCE</scope>
    <source>
        <strain evidence="2">PFS-109/04</strain>
        <tissue evidence="2">Leaf</tissue>
    </source>
</reference>
<feature type="region of interest" description="Disordered" evidence="1">
    <location>
        <begin position="100"/>
        <end position="207"/>
    </location>
</feature>
<feature type="compositionally biased region" description="Low complexity" evidence="1">
    <location>
        <begin position="181"/>
        <end position="198"/>
    </location>
</feature>
<comment type="caution">
    <text evidence="2">The sequence shown here is derived from an EMBL/GenBank/DDBJ whole genome shotgun (WGS) entry which is preliminary data.</text>
</comment>
<dbReference type="EMBL" id="QGKX02001290">
    <property type="protein sequence ID" value="KAF3535699.1"/>
    <property type="molecule type" value="Genomic_DNA"/>
</dbReference>
<protein>
    <submittedName>
        <fullName evidence="2">Uncharacterized protein</fullName>
    </submittedName>
</protein>
<evidence type="ECO:0000313" key="3">
    <source>
        <dbReference type="Proteomes" id="UP000712600"/>
    </source>
</evidence>
<name>A0A8S9PZ98_BRACR</name>
<evidence type="ECO:0000313" key="2">
    <source>
        <dbReference type="EMBL" id="KAF3535699.1"/>
    </source>
</evidence>
<dbReference type="Proteomes" id="UP000712600">
    <property type="component" value="Unassembled WGS sequence"/>
</dbReference>
<sequence>MKRYNRDLQERLEGEGYGSIYHATAHAQSGMAIDADKDKQTHDGTSVNANAERTPAGNVSTVTTNAVILDQMKEMFASAQKKSDEQGKLMASLTKQDDPRRGLLAHGRGRPAPRSARPWARTARAEVTLPMGVDGPRRGHLTHGRGRPAPRSPHPWERTASAEVTSPMGEEGPHRVHLANGRGRPAPRSPRPWARTTSTEGEDLQGEHNYAINSEQGKTSGNTWTGNQFKDNFYCEFHQTRGHSTMNCKVLGEKACCEAPRRRNFEGHRHKRPSPGFRSHSQN</sequence>